<feature type="transmembrane region" description="Helical" evidence="7">
    <location>
        <begin position="102"/>
        <end position="124"/>
    </location>
</feature>
<feature type="domain" description="Major facilitator superfamily (MFS) profile" evidence="8">
    <location>
        <begin position="8"/>
        <end position="393"/>
    </location>
</feature>
<feature type="transmembrane region" description="Helical" evidence="7">
    <location>
        <begin position="48"/>
        <end position="66"/>
    </location>
</feature>
<dbReference type="InterPro" id="IPR011701">
    <property type="entry name" value="MFS"/>
</dbReference>
<keyword evidence="5 7" id="KW-1133">Transmembrane helix</keyword>
<evidence type="ECO:0000256" key="7">
    <source>
        <dbReference type="SAM" id="Phobius"/>
    </source>
</evidence>
<feature type="transmembrane region" description="Helical" evidence="7">
    <location>
        <begin position="250"/>
        <end position="270"/>
    </location>
</feature>
<feature type="transmembrane region" description="Helical" evidence="7">
    <location>
        <begin position="167"/>
        <end position="185"/>
    </location>
</feature>
<evidence type="ECO:0000256" key="5">
    <source>
        <dbReference type="ARBA" id="ARBA00022989"/>
    </source>
</evidence>
<gene>
    <name evidence="9" type="ORF">ACFFNY_29870</name>
</gene>
<dbReference type="Proteomes" id="UP001589619">
    <property type="component" value="Unassembled WGS sequence"/>
</dbReference>
<sequence length="407" mass="43283">MNYSWKRNLFILWLGCFLVSMAYSVSIPFMPIFLTEHLGVDNHLETWTGGVFAITFLASSLIAPFWGSLADKYGRKPMMLRAGICLAATYFLYFLVENPYQLLAVRVMEGLLAGYIPASIAIVATNTPEKQVGYALGVISTASAAAAVIGPLAGGVISHMLGMRETFFAAGVMVLIAFLIALFGVKEPSFVKREGKRSSVVSDVREAARNRPLMAALAIVFITTTSIMIAEPLLTIYVLQLGSSASSASLHSGIIFSAVGVATLIAAPRWGKLGMRIGYERVLFIGLLGGALGNVLQIVFHNLLGFGSLRFGYGLFFAAVFPALNAIIAQNTDHGFRSRAFSLNQSANALGLMAGPLLGGLLASQVPIPAVFVMTGVFLFGIALLVRLRVFSVAAPSAAPGSSSKEL</sequence>
<keyword evidence="3" id="KW-1003">Cell membrane</keyword>
<feature type="transmembrane region" description="Helical" evidence="7">
    <location>
        <begin position="78"/>
        <end position="96"/>
    </location>
</feature>
<evidence type="ECO:0000259" key="8">
    <source>
        <dbReference type="PROSITE" id="PS50850"/>
    </source>
</evidence>
<feature type="transmembrane region" description="Helical" evidence="7">
    <location>
        <begin position="215"/>
        <end position="238"/>
    </location>
</feature>
<keyword evidence="4 7" id="KW-0812">Transmembrane</keyword>
<proteinExistence type="predicted"/>
<dbReference type="Pfam" id="PF07690">
    <property type="entry name" value="MFS_1"/>
    <property type="match status" value="1"/>
</dbReference>
<evidence type="ECO:0000313" key="9">
    <source>
        <dbReference type="EMBL" id="MFB9755810.1"/>
    </source>
</evidence>
<dbReference type="InterPro" id="IPR001958">
    <property type="entry name" value="Tet-R_TetA/multi-R_MdtG-like"/>
</dbReference>
<keyword evidence="10" id="KW-1185">Reference proteome</keyword>
<evidence type="ECO:0000256" key="2">
    <source>
        <dbReference type="ARBA" id="ARBA00022448"/>
    </source>
</evidence>
<organism evidence="9 10">
    <name type="scientific">Paenibacillus hodogayensis</name>
    <dbReference type="NCBI Taxonomy" id="279208"/>
    <lineage>
        <taxon>Bacteria</taxon>
        <taxon>Bacillati</taxon>
        <taxon>Bacillota</taxon>
        <taxon>Bacilli</taxon>
        <taxon>Bacillales</taxon>
        <taxon>Paenibacillaceae</taxon>
        <taxon>Paenibacillus</taxon>
    </lineage>
</organism>
<evidence type="ECO:0000313" key="10">
    <source>
        <dbReference type="Proteomes" id="UP001589619"/>
    </source>
</evidence>
<evidence type="ECO:0000256" key="4">
    <source>
        <dbReference type="ARBA" id="ARBA00022692"/>
    </source>
</evidence>
<dbReference type="PANTHER" id="PTHR43414">
    <property type="entry name" value="MULTIDRUG RESISTANCE PROTEIN MDTG"/>
    <property type="match status" value="1"/>
</dbReference>
<dbReference type="RefSeq" id="WP_344908871.1">
    <property type="nucleotide sequence ID" value="NZ_BAAAYO010000006.1"/>
</dbReference>
<reference evidence="9 10" key="1">
    <citation type="submission" date="2024-09" db="EMBL/GenBank/DDBJ databases">
        <authorList>
            <person name="Sun Q."/>
            <person name="Mori K."/>
        </authorList>
    </citation>
    <scope>NUCLEOTIDE SEQUENCE [LARGE SCALE GENOMIC DNA]</scope>
    <source>
        <strain evidence="9 10">JCM 12520</strain>
    </source>
</reference>
<feature type="transmembrane region" description="Helical" evidence="7">
    <location>
        <begin position="282"/>
        <end position="304"/>
    </location>
</feature>
<dbReference type="InterPro" id="IPR020846">
    <property type="entry name" value="MFS_dom"/>
</dbReference>
<evidence type="ECO:0000256" key="3">
    <source>
        <dbReference type="ARBA" id="ARBA00022475"/>
    </source>
</evidence>
<feature type="transmembrane region" description="Helical" evidence="7">
    <location>
        <begin position="136"/>
        <end position="161"/>
    </location>
</feature>
<comment type="subcellular location">
    <subcellularLocation>
        <location evidence="1">Cell membrane</location>
        <topology evidence="1">Multi-pass membrane protein</topology>
    </subcellularLocation>
</comment>
<keyword evidence="2" id="KW-0813">Transport</keyword>
<dbReference type="PRINTS" id="PR01035">
    <property type="entry name" value="TCRTETA"/>
</dbReference>
<evidence type="ECO:0000256" key="1">
    <source>
        <dbReference type="ARBA" id="ARBA00004651"/>
    </source>
</evidence>
<comment type="caution">
    <text evidence="9">The sequence shown here is derived from an EMBL/GenBank/DDBJ whole genome shotgun (WGS) entry which is preliminary data.</text>
</comment>
<protein>
    <submittedName>
        <fullName evidence="9">MFS transporter</fullName>
    </submittedName>
</protein>
<dbReference type="Gene3D" id="1.20.1250.20">
    <property type="entry name" value="MFS general substrate transporter like domains"/>
    <property type="match status" value="2"/>
</dbReference>
<dbReference type="PROSITE" id="PS50850">
    <property type="entry name" value="MFS"/>
    <property type="match status" value="1"/>
</dbReference>
<dbReference type="PANTHER" id="PTHR43414:SF6">
    <property type="entry name" value="MULTIDRUG RESISTANCE PROTEIN MDTG"/>
    <property type="match status" value="1"/>
</dbReference>
<feature type="transmembrane region" description="Helical" evidence="7">
    <location>
        <begin position="310"/>
        <end position="329"/>
    </location>
</feature>
<keyword evidence="6 7" id="KW-0472">Membrane</keyword>
<feature type="transmembrane region" description="Helical" evidence="7">
    <location>
        <begin position="368"/>
        <end position="386"/>
    </location>
</feature>
<accession>A0ABV5W618</accession>
<dbReference type="InterPro" id="IPR036259">
    <property type="entry name" value="MFS_trans_sf"/>
</dbReference>
<name>A0ABV5W618_9BACL</name>
<feature type="transmembrane region" description="Helical" evidence="7">
    <location>
        <begin position="341"/>
        <end position="362"/>
    </location>
</feature>
<evidence type="ECO:0000256" key="6">
    <source>
        <dbReference type="ARBA" id="ARBA00023136"/>
    </source>
</evidence>
<dbReference type="SUPFAM" id="SSF103473">
    <property type="entry name" value="MFS general substrate transporter"/>
    <property type="match status" value="1"/>
</dbReference>
<dbReference type="EMBL" id="JBHMAG010000018">
    <property type="protein sequence ID" value="MFB9755810.1"/>
    <property type="molecule type" value="Genomic_DNA"/>
</dbReference>